<dbReference type="GO" id="GO:0005829">
    <property type="term" value="C:cytosol"/>
    <property type="evidence" value="ECO:0007669"/>
    <property type="project" value="TreeGrafter"/>
</dbReference>
<dbReference type="AlphaFoldDB" id="A0A0B7MY06"/>
<dbReference type="SUPFAM" id="SSF55718">
    <property type="entry name" value="SCP-like"/>
    <property type="match status" value="1"/>
</dbReference>
<reference evidence="2 3" key="1">
    <citation type="submission" date="2014-09" db="EMBL/GenBank/DDBJ databases">
        <authorList>
            <person name="Ellenberger Sabrina"/>
        </authorList>
    </citation>
    <scope>NUCLEOTIDE SEQUENCE [LARGE SCALE GENOMIC DNA]</scope>
    <source>
        <strain evidence="2 3">CBS 412.66</strain>
    </source>
</reference>
<evidence type="ECO:0000313" key="2">
    <source>
        <dbReference type="EMBL" id="CEP07809.1"/>
    </source>
</evidence>
<sequence length="153" mass="17333">MPKNISLISDLVLPELDRQLAQDDSLWPNVKGLFIITITKRRKSAATWYLLMQGNEIQPVITSDKDKARSSTKGKIKKVKIQVEDHDLLNFITGGLTGVKAYMAGRIKIRGDLVLAQRLEEVFERAGGRDRALEFLKSNEELMILANKRSNRL</sequence>
<dbReference type="Proteomes" id="UP000054107">
    <property type="component" value="Unassembled WGS sequence"/>
</dbReference>
<name>A0A0B7MY06_9FUNG</name>
<evidence type="ECO:0000259" key="1">
    <source>
        <dbReference type="Pfam" id="PF02036"/>
    </source>
</evidence>
<evidence type="ECO:0000313" key="3">
    <source>
        <dbReference type="Proteomes" id="UP000054107"/>
    </source>
</evidence>
<dbReference type="OrthoDB" id="10265837at2759"/>
<dbReference type="PANTHER" id="PTHR10094">
    <property type="entry name" value="STEROL CARRIER PROTEIN 2 SCP-2 FAMILY PROTEIN"/>
    <property type="match status" value="1"/>
</dbReference>
<protein>
    <recommendedName>
        <fullName evidence="1">SCP2 domain-containing protein</fullName>
    </recommendedName>
</protein>
<dbReference type="STRING" id="35722.A0A0B7MY06"/>
<organism evidence="2 3">
    <name type="scientific">Parasitella parasitica</name>
    <dbReference type="NCBI Taxonomy" id="35722"/>
    <lineage>
        <taxon>Eukaryota</taxon>
        <taxon>Fungi</taxon>
        <taxon>Fungi incertae sedis</taxon>
        <taxon>Mucoromycota</taxon>
        <taxon>Mucoromycotina</taxon>
        <taxon>Mucoromycetes</taxon>
        <taxon>Mucorales</taxon>
        <taxon>Mucorineae</taxon>
        <taxon>Mucoraceae</taxon>
        <taxon>Parasitella</taxon>
    </lineage>
</organism>
<accession>A0A0B7MY06</accession>
<dbReference type="InterPro" id="IPR036527">
    <property type="entry name" value="SCP2_sterol-bd_dom_sf"/>
</dbReference>
<dbReference type="Gene3D" id="3.30.1050.10">
    <property type="entry name" value="SCP2 sterol-binding domain"/>
    <property type="match status" value="1"/>
</dbReference>
<dbReference type="InterPro" id="IPR003033">
    <property type="entry name" value="SCP2_sterol-bd_dom"/>
</dbReference>
<dbReference type="Pfam" id="PF02036">
    <property type="entry name" value="SCP2"/>
    <property type="match status" value="1"/>
</dbReference>
<keyword evidence="3" id="KW-1185">Reference proteome</keyword>
<dbReference type="EMBL" id="LN719426">
    <property type="protein sequence ID" value="CEP07809.1"/>
    <property type="molecule type" value="Genomic_DNA"/>
</dbReference>
<dbReference type="PANTHER" id="PTHR10094:SF25">
    <property type="entry name" value="SCP2 STEROL-BINDING DOMAIN-CONTAINING PROTEIN 1"/>
    <property type="match status" value="1"/>
</dbReference>
<feature type="domain" description="SCP2" evidence="1">
    <location>
        <begin position="23"/>
        <end position="124"/>
    </location>
</feature>
<proteinExistence type="predicted"/>
<gene>
    <name evidence="2" type="primary">PARPA_01117.1 scaffold 1359</name>
</gene>